<protein>
    <recommendedName>
        <fullName evidence="3">Sorting nexin N-terminal domain-containing protein</fullName>
    </recommendedName>
</protein>
<dbReference type="AlphaFoldDB" id="A0A8C5TFT9"/>
<accession>A0A8C5TFT9</accession>
<feature type="transmembrane region" description="Helical" evidence="2">
    <location>
        <begin position="73"/>
        <end position="90"/>
    </location>
</feature>
<proteinExistence type="predicted"/>
<feature type="domain" description="Sorting nexin N-terminal" evidence="3">
    <location>
        <begin position="22"/>
        <end position="75"/>
    </location>
</feature>
<evidence type="ECO:0000313" key="4">
    <source>
        <dbReference type="Ensembl" id="ENSMCSP00000007016.1"/>
    </source>
</evidence>
<name>A0A8C5TFT9_9PASS</name>
<dbReference type="Ensembl" id="ENSMCST00000007181.1">
    <property type="protein sequence ID" value="ENSMCSP00000007016.1"/>
    <property type="gene ID" value="ENSMCSG00000005047.1"/>
</dbReference>
<dbReference type="Pfam" id="PF03700">
    <property type="entry name" value="Sorting_nexin"/>
    <property type="match status" value="1"/>
</dbReference>
<keyword evidence="2" id="KW-0472">Membrane</keyword>
<evidence type="ECO:0000259" key="3">
    <source>
        <dbReference type="Pfam" id="PF03700"/>
    </source>
</evidence>
<dbReference type="Proteomes" id="UP000694560">
    <property type="component" value="Unplaced"/>
</dbReference>
<feature type="region of interest" description="Disordered" evidence="1">
    <location>
        <begin position="31"/>
        <end position="69"/>
    </location>
</feature>
<reference evidence="4" key="2">
    <citation type="submission" date="2025-09" db="UniProtKB">
        <authorList>
            <consortium name="Ensembl"/>
        </authorList>
    </citation>
    <scope>IDENTIFICATION</scope>
</reference>
<evidence type="ECO:0000313" key="5">
    <source>
        <dbReference type="Proteomes" id="UP000694560"/>
    </source>
</evidence>
<feature type="compositionally biased region" description="Low complexity" evidence="1">
    <location>
        <begin position="31"/>
        <end position="48"/>
    </location>
</feature>
<organism evidence="4 5">
    <name type="scientific">Malurus cyaneus samueli</name>
    <dbReference type="NCBI Taxonomy" id="2593467"/>
    <lineage>
        <taxon>Eukaryota</taxon>
        <taxon>Metazoa</taxon>
        <taxon>Chordata</taxon>
        <taxon>Craniata</taxon>
        <taxon>Vertebrata</taxon>
        <taxon>Euteleostomi</taxon>
        <taxon>Archelosauria</taxon>
        <taxon>Archosauria</taxon>
        <taxon>Dinosauria</taxon>
        <taxon>Saurischia</taxon>
        <taxon>Theropoda</taxon>
        <taxon>Coelurosauria</taxon>
        <taxon>Aves</taxon>
        <taxon>Neognathae</taxon>
        <taxon>Neoaves</taxon>
        <taxon>Telluraves</taxon>
        <taxon>Australaves</taxon>
        <taxon>Passeriformes</taxon>
        <taxon>Meliphagoidea</taxon>
        <taxon>Maluridae</taxon>
        <taxon>Malurus</taxon>
    </lineage>
</organism>
<reference evidence="4" key="1">
    <citation type="submission" date="2025-08" db="UniProtKB">
        <authorList>
            <consortium name="Ensembl"/>
        </authorList>
    </citation>
    <scope>IDENTIFICATION</scope>
</reference>
<dbReference type="InterPro" id="IPR005329">
    <property type="entry name" value="Sorting_nexin_N"/>
</dbReference>
<dbReference type="GO" id="GO:0006886">
    <property type="term" value="P:intracellular protein transport"/>
    <property type="evidence" value="ECO:0007669"/>
    <property type="project" value="InterPro"/>
</dbReference>
<keyword evidence="5" id="KW-1185">Reference proteome</keyword>
<keyword evidence="2" id="KW-1133">Transmembrane helix</keyword>
<sequence>MAVERAFLLMATVRPADFEVLEDGKNVFASPVSSLESNPSSPEPVSLPTKDFSTNSNGPKPAEAMPDDDRENFFAGTGLFFFFIVAARLFSS</sequence>
<keyword evidence="2" id="KW-0812">Transmembrane</keyword>
<evidence type="ECO:0000256" key="2">
    <source>
        <dbReference type="SAM" id="Phobius"/>
    </source>
</evidence>
<evidence type="ECO:0000256" key="1">
    <source>
        <dbReference type="SAM" id="MobiDB-lite"/>
    </source>
</evidence>